<dbReference type="EMBL" id="FNEJ01000008">
    <property type="protein sequence ID" value="SDI69144.1"/>
    <property type="molecule type" value="Genomic_DNA"/>
</dbReference>
<organism evidence="2 3">
    <name type="scientific">Salipiger marinus</name>
    <dbReference type="NCBI Taxonomy" id="555512"/>
    <lineage>
        <taxon>Bacteria</taxon>
        <taxon>Pseudomonadati</taxon>
        <taxon>Pseudomonadota</taxon>
        <taxon>Alphaproteobacteria</taxon>
        <taxon>Rhodobacterales</taxon>
        <taxon>Roseobacteraceae</taxon>
        <taxon>Salipiger</taxon>
    </lineage>
</organism>
<keyword evidence="1" id="KW-1133">Transmembrane helix</keyword>
<proteinExistence type="predicted"/>
<dbReference type="AlphaFoldDB" id="A0A1G8MML3"/>
<keyword evidence="1" id="KW-0472">Membrane</keyword>
<keyword evidence="3" id="KW-1185">Reference proteome</keyword>
<keyword evidence="1" id="KW-0812">Transmembrane</keyword>
<accession>A0A1G8MML3</accession>
<gene>
    <name evidence="2" type="ORF">SAMN04487993_1008151</name>
</gene>
<evidence type="ECO:0000313" key="3">
    <source>
        <dbReference type="Proteomes" id="UP000199093"/>
    </source>
</evidence>
<dbReference type="RefSeq" id="WP_207543618.1">
    <property type="nucleotide sequence ID" value="NZ_FNEJ01000008.1"/>
</dbReference>
<dbReference type="STRING" id="555512.SAMN04487993_1008151"/>
<evidence type="ECO:0000256" key="1">
    <source>
        <dbReference type="SAM" id="Phobius"/>
    </source>
</evidence>
<evidence type="ECO:0008006" key="4">
    <source>
        <dbReference type="Google" id="ProtNLM"/>
    </source>
</evidence>
<protein>
    <recommendedName>
        <fullName evidence="4">Flp pilus assembly protein TadG</fullName>
    </recommendedName>
</protein>
<feature type="transmembrane region" description="Helical" evidence="1">
    <location>
        <begin position="21"/>
        <end position="43"/>
    </location>
</feature>
<sequence>MTLRRPIARLARFGRDSRGYVTLEIMIFLPVVFLIFAACWVFFDVFRQQSVNQKANYAIGDLLSRETQEIDDTYIDNTYRLLKLLTLTDDTLYSADPLDSLALPGLVGDTWYKTDLRITVVRYDASDNRYNVAWSAARGDHASLSGNLPADLTRLMPEMTGGTQVILVETWDDYQPTFSVGLDPFEIHTFSFTHPRYAPQLAWVGAASSGGAPLISTGCSGSCTNEDGSNNVEPSINYRWGRG</sequence>
<name>A0A1G8MML3_9RHOB</name>
<dbReference type="Proteomes" id="UP000199093">
    <property type="component" value="Unassembled WGS sequence"/>
</dbReference>
<evidence type="ECO:0000313" key="2">
    <source>
        <dbReference type="EMBL" id="SDI69144.1"/>
    </source>
</evidence>
<reference evidence="2 3" key="1">
    <citation type="submission" date="2016-10" db="EMBL/GenBank/DDBJ databases">
        <authorList>
            <person name="de Groot N.N."/>
        </authorList>
    </citation>
    <scope>NUCLEOTIDE SEQUENCE [LARGE SCALE GENOMIC DNA]</scope>
    <source>
        <strain evidence="2 3">DSM 26424</strain>
    </source>
</reference>